<evidence type="ECO:0000313" key="2">
    <source>
        <dbReference type="EMBL" id="MER2287175.1"/>
    </source>
</evidence>
<gene>
    <name evidence="2" type="ORF">ABS770_02810</name>
</gene>
<keyword evidence="1" id="KW-0472">Membrane</keyword>
<sequence length="44" mass="4983">MSDGLFAAFDIGLVFDLAFGIGLWQLIAVQRSIRRDRARGDERE</sequence>
<proteinExistence type="predicted"/>
<organism evidence="2 3">
    <name type="scientific">Methylobacterium brachiatum</name>
    <dbReference type="NCBI Taxonomy" id="269660"/>
    <lineage>
        <taxon>Bacteria</taxon>
        <taxon>Pseudomonadati</taxon>
        <taxon>Pseudomonadota</taxon>
        <taxon>Alphaproteobacteria</taxon>
        <taxon>Hyphomicrobiales</taxon>
        <taxon>Methylobacteriaceae</taxon>
        <taxon>Methylobacterium</taxon>
    </lineage>
</organism>
<comment type="caution">
    <text evidence="2">The sequence shown here is derived from an EMBL/GenBank/DDBJ whole genome shotgun (WGS) entry which is preliminary data.</text>
</comment>
<evidence type="ECO:0000256" key="1">
    <source>
        <dbReference type="SAM" id="Phobius"/>
    </source>
</evidence>
<name>A0ABV1QX83_9HYPH</name>
<reference evidence="2" key="1">
    <citation type="submission" date="2024-06" db="EMBL/GenBank/DDBJ databases">
        <authorList>
            <person name="Campbell A.G."/>
        </authorList>
    </citation>
    <scope>NUCLEOTIDE SEQUENCE</scope>
    <source>
        <strain evidence="2">EM17</strain>
    </source>
</reference>
<feature type="transmembrane region" description="Helical" evidence="1">
    <location>
        <begin position="6"/>
        <end position="29"/>
    </location>
</feature>
<evidence type="ECO:0000313" key="3">
    <source>
        <dbReference type="Proteomes" id="UP001432995"/>
    </source>
</evidence>
<accession>A0ABV1QX83</accession>
<dbReference type="RefSeq" id="WP_350378985.1">
    <property type="nucleotide sequence ID" value="NZ_JBELQD010000001.1"/>
</dbReference>
<dbReference type="EMBL" id="JBELQD010000001">
    <property type="protein sequence ID" value="MER2287175.1"/>
    <property type="molecule type" value="Genomic_DNA"/>
</dbReference>
<protein>
    <submittedName>
        <fullName evidence="2">Uncharacterized protein</fullName>
    </submittedName>
</protein>
<keyword evidence="1" id="KW-1133">Transmembrane helix</keyword>
<keyword evidence="3" id="KW-1185">Reference proteome</keyword>
<keyword evidence="1" id="KW-0812">Transmembrane</keyword>
<dbReference type="Proteomes" id="UP001432995">
    <property type="component" value="Unassembled WGS sequence"/>
</dbReference>